<organism evidence="2 3">
    <name type="scientific">Moraxella lacunata</name>
    <dbReference type="NCBI Taxonomy" id="477"/>
    <lineage>
        <taxon>Bacteria</taxon>
        <taxon>Pseudomonadati</taxon>
        <taxon>Pseudomonadota</taxon>
        <taxon>Gammaproteobacteria</taxon>
        <taxon>Moraxellales</taxon>
        <taxon>Moraxellaceae</taxon>
        <taxon>Moraxella</taxon>
    </lineage>
</organism>
<sequence length="430" mass="49203">MNSSILETISTVQEQTILIGGETHLLPLRVPTKGEYVVIDALNIVCSVETFTNKQMYKLGTTAKDLFKLDLDNEQKEHLNDMVISAMALDLSYIFGDMFGIIIPKNAGIHYYKNGYTVYSPENEILLNIGIGGQNETVFLGLTGMGCKLADEGWELRLHHWLDNVATDGKISRIDLAHDDFKGEYSSFDWANEQESNDMFLLPKTRNRPACTIAGEFKHGDPQNKGLTLYVGSRKNGKVIRCYEKGKQLGDKSSPWFRSELEIHAKKRLIPFDILLHPTEYFCGAYPYCLDLIELAKKNKGDHTPQIVDKFESIKQESKISLHRAIDIIRHQFGKYIKVFGEIFTNTYMNAQKTPDFQKIFSKICTKKDKDYYPKRLKLCANYYNPNSKYVDLDKILNHVKAPPKTKQTDLEKELFDIWGIITTPMWASP</sequence>
<evidence type="ECO:0000313" key="3">
    <source>
        <dbReference type="Proteomes" id="UP000191025"/>
    </source>
</evidence>
<dbReference type="RefSeq" id="WP_079363852.1">
    <property type="nucleotide sequence ID" value="NZ_MXAN01000002.1"/>
</dbReference>
<feature type="domain" description="Replication initiation protein-like C-terminal" evidence="1">
    <location>
        <begin position="170"/>
        <end position="345"/>
    </location>
</feature>
<evidence type="ECO:0000313" key="2">
    <source>
        <dbReference type="EMBL" id="OPH39502.1"/>
    </source>
</evidence>
<dbReference type="InterPro" id="IPR003491">
    <property type="entry name" value="REP-like_C"/>
</dbReference>
<dbReference type="EMBL" id="MXAN01000002">
    <property type="protein sequence ID" value="OPH39502.1"/>
    <property type="molecule type" value="Genomic_DNA"/>
</dbReference>
<proteinExistence type="predicted"/>
<dbReference type="Proteomes" id="UP000191025">
    <property type="component" value="Unassembled WGS sequence"/>
</dbReference>
<name>A0A1V4H3J9_MORLA</name>
<accession>A0A1V4H3J9</accession>
<dbReference type="Pfam" id="PF02486">
    <property type="entry name" value="Rep_trans"/>
    <property type="match status" value="1"/>
</dbReference>
<gene>
    <name evidence="2" type="ORF">B5J94_00170</name>
</gene>
<protein>
    <recommendedName>
        <fullName evidence="1">Replication initiation protein-like C-terminal domain-containing protein</fullName>
    </recommendedName>
</protein>
<comment type="caution">
    <text evidence="2">The sequence shown here is derived from an EMBL/GenBank/DDBJ whole genome shotgun (WGS) entry which is preliminary data.</text>
</comment>
<evidence type="ECO:0000259" key="1">
    <source>
        <dbReference type="Pfam" id="PF02486"/>
    </source>
</evidence>
<dbReference type="AlphaFoldDB" id="A0A1V4H3J9"/>
<reference evidence="3" key="1">
    <citation type="submission" date="2017-03" db="EMBL/GenBank/DDBJ databases">
        <title>Draft genome sequence of Moraxella equi CCUG 4950T type strain.</title>
        <authorList>
            <person name="Salva-Serra F."/>
            <person name="Engstrom-Jakobsson H."/>
            <person name="Thorell K."/>
            <person name="Jaen-Luchoro D."/>
            <person name="Gonzales-Siles L."/>
            <person name="Karlsson R."/>
            <person name="Yazdan S."/>
            <person name="Boulund F."/>
            <person name="Johnning A."/>
            <person name="Engstrand L."/>
            <person name="Kristiansson E."/>
            <person name="Moore E."/>
        </authorList>
    </citation>
    <scope>NUCLEOTIDE SEQUENCE [LARGE SCALE GENOMIC DNA]</scope>
    <source>
        <strain evidence="3">CCUG 4441</strain>
    </source>
</reference>